<feature type="transmembrane region" description="Helical" evidence="1">
    <location>
        <begin position="306"/>
        <end position="324"/>
    </location>
</feature>
<evidence type="ECO:0000313" key="2">
    <source>
        <dbReference type="EMBL" id="AFZ36556.1"/>
    </source>
</evidence>
<feature type="transmembrane region" description="Helical" evidence="1">
    <location>
        <begin position="20"/>
        <end position="38"/>
    </location>
</feature>
<organism evidence="2 3">
    <name type="scientific">Stanieria cyanosphaera (strain ATCC 29371 / PCC 7437)</name>
    <dbReference type="NCBI Taxonomy" id="111780"/>
    <lineage>
        <taxon>Bacteria</taxon>
        <taxon>Bacillati</taxon>
        <taxon>Cyanobacteriota</taxon>
        <taxon>Cyanophyceae</taxon>
        <taxon>Pleurocapsales</taxon>
        <taxon>Dermocarpellaceae</taxon>
        <taxon>Stanieria</taxon>
    </lineage>
</organism>
<dbReference type="OrthoDB" id="345121at2"/>
<dbReference type="HOGENOM" id="CLU_032027_0_0_3"/>
<dbReference type="EMBL" id="CP003653">
    <property type="protein sequence ID" value="AFZ36556.1"/>
    <property type="molecule type" value="Genomic_DNA"/>
</dbReference>
<feature type="transmembrane region" description="Helical" evidence="1">
    <location>
        <begin position="281"/>
        <end position="300"/>
    </location>
</feature>
<dbReference type="RefSeq" id="WP_015194222.1">
    <property type="nucleotide sequence ID" value="NC_019748.1"/>
</dbReference>
<feature type="transmembrane region" description="Helical" evidence="1">
    <location>
        <begin position="70"/>
        <end position="88"/>
    </location>
</feature>
<gene>
    <name evidence="2" type="ordered locus">Sta7437_3040</name>
</gene>
<dbReference type="eggNOG" id="COG3329">
    <property type="taxonomic scope" value="Bacteria"/>
</dbReference>
<dbReference type="Pfam" id="PF05982">
    <property type="entry name" value="Sbt_1"/>
    <property type="match status" value="1"/>
</dbReference>
<protein>
    <recommendedName>
        <fullName evidence="4">Sodium-dependent bicarbonate transporter</fullName>
    </recommendedName>
</protein>
<reference evidence="3" key="1">
    <citation type="journal article" date="2013" name="Proc. Natl. Acad. Sci. U.S.A.">
        <title>Improving the coverage of the cyanobacterial phylum using diversity-driven genome sequencing.</title>
        <authorList>
            <person name="Shih P.M."/>
            <person name="Wu D."/>
            <person name="Latifi A."/>
            <person name="Axen S.D."/>
            <person name="Fewer D.P."/>
            <person name="Talla E."/>
            <person name="Calteau A."/>
            <person name="Cai F."/>
            <person name="Tandeau de Marsac N."/>
            <person name="Rippka R."/>
            <person name="Herdman M."/>
            <person name="Sivonen K."/>
            <person name="Coursin T."/>
            <person name="Laurent T."/>
            <person name="Goodwin L."/>
            <person name="Nolan M."/>
            <person name="Davenport K.W."/>
            <person name="Han C.S."/>
            <person name="Rubin E.M."/>
            <person name="Eisen J.A."/>
            <person name="Woyke T."/>
            <person name="Gugger M."/>
            <person name="Kerfeld C.A."/>
        </authorList>
    </citation>
    <scope>NUCLEOTIDE SEQUENCE [LARGE SCALE GENOMIC DNA]</scope>
    <source>
        <strain evidence="3">ATCC 29371 / PCC 7437</strain>
    </source>
</reference>
<keyword evidence="1" id="KW-1133">Transmembrane helix</keyword>
<keyword evidence="1" id="KW-0472">Membrane</keyword>
<evidence type="ECO:0000256" key="1">
    <source>
        <dbReference type="SAM" id="Phobius"/>
    </source>
</evidence>
<feature type="transmembrane region" description="Helical" evidence="1">
    <location>
        <begin position="345"/>
        <end position="373"/>
    </location>
</feature>
<evidence type="ECO:0000313" key="3">
    <source>
        <dbReference type="Proteomes" id="UP000010473"/>
    </source>
</evidence>
<feature type="transmembrane region" description="Helical" evidence="1">
    <location>
        <begin position="137"/>
        <end position="159"/>
    </location>
</feature>
<name>K9XWV2_STAC7</name>
<proteinExistence type="predicted"/>
<dbReference type="STRING" id="111780.Sta7437_3040"/>
<dbReference type="AlphaFoldDB" id="K9XWV2"/>
<accession>K9XWV2</accession>
<dbReference type="InterPro" id="IPR010293">
    <property type="entry name" value="Sbt_1"/>
</dbReference>
<dbReference type="Proteomes" id="UP000010473">
    <property type="component" value="Chromosome"/>
</dbReference>
<dbReference type="PATRIC" id="fig|111780.3.peg.3158"/>
<dbReference type="PANTHER" id="PTHR40400:SF1">
    <property type="entry name" value="SLR1512 PROTEIN"/>
    <property type="match status" value="1"/>
</dbReference>
<evidence type="ECO:0008006" key="4">
    <source>
        <dbReference type="Google" id="ProtNLM"/>
    </source>
</evidence>
<dbReference type="PANTHER" id="PTHR40400">
    <property type="entry name" value="SLR1512 PROTEIN"/>
    <property type="match status" value="1"/>
</dbReference>
<feature type="transmembrane region" description="Helical" evidence="1">
    <location>
        <begin position="100"/>
        <end position="125"/>
    </location>
</feature>
<dbReference type="KEGG" id="scs:Sta7437_3040"/>
<keyword evidence="3" id="KW-1185">Reference proteome</keyword>
<sequence>MDFLSLFVKDFILQLQSPTLAFLIGGMIIAALGSELIIPESICTIIVFMLLTKIGLTGGIAIRNSSLLDMVLPVACAVIVGILVVFIARSTLAKLPNVKVVDAIATGGLFGAVSGSTMAAGLTVLEEQNIQYEAWAGALYPFMDIPALVTAIVVANIYLNKRKKSAAAQYIKQESFSKQPVAVGDYPAQEDYPSTRQEYRSQQNGDADNRVKIWPIVEESLRGPALSAMLLGLALGIFTKPETVYEGFYDPAFKGLLSILMLVMGIEAWSRLGELRKVAQWYVVYSVVAPFLHGCIAFALGMIAHYTVGFSMGGVVILAVIAASSSDISGPPTLRAGIPSANPSAYIGASTAIGTPIAIGVCIPFFIGLAQAIGGL</sequence>
<feature type="transmembrane region" description="Helical" evidence="1">
    <location>
        <begin position="45"/>
        <end position="64"/>
    </location>
</feature>
<keyword evidence="1" id="KW-0812">Transmembrane</keyword>